<dbReference type="GO" id="GO:0046872">
    <property type="term" value="F:metal ion binding"/>
    <property type="evidence" value="ECO:0007669"/>
    <property type="project" value="UniProtKB-KW"/>
</dbReference>
<protein>
    <submittedName>
        <fullName evidence="5">Inositol monophosphatase</fullName>
    </submittedName>
</protein>
<feature type="binding site" evidence="4">
    <location>
        <position position="266"/>
    </location>
    <ligand>
        <name>Mg(2+)</name>
        <dbReference type="ChEBI" id="CHEBI:18420"/>
        <label>1</label>
        <note>catalytic</note>
    </ligand>
</feature>
<proteinExistence type="inferred from homology"/>
<dbReference type="Pfam" id="PF00459">
    <property type="entry name" value="Inositol_P"/>
    <property type="match status" value="1"/>
</dbReference>
<dbReference type="PANTHER" id="PTHR20854">
    <property type="entry name" value="INOSITOL MONOPHOSPHATASE"/>
    <property type="match status" value="1"/>
</dbReference>
<evidence type="ECO:0000313" key="5">
    <source>
        <dbReference type="EMBL" id="EFC44095.1"/>
    </source>
</evidence>
<keyword evidence="6" id="KW-1185">Reference proteome</keyword>
<dbReference type="eggNOG" id="KOG2951">
    <property type="taxonomic scope" value="Eukaryota"/>
</dbReference>
<dbReference type="Gene3D" id="3.40.190.80">
    <property type="match status" value="1"/>
</dbReference>
<dbReference type="EMBL" id="GG738870">
    <property type="protein sequence ID" value="EFC44095.1"/>
    <property type="molecule type" value="Genomic_DNA"/>
</dbReference>
<dbReference type="AlphaFoldDB" id="D2VGP0"/>
<feature type="binding site" evidence="4">
    <location>
        <position position="137"/>
    </location>
    <ligand>
        <name>Mg(2+)</name>
        <dbReference type="ChEBI" id="CHEBI:18420"/>
        <label>1</label>
        <note>catalytic</note>
    </ligand>
</feature>
<feature type="binding site" evidence="4">
    <location>
        <position position="112"/>
    </location>
    <ligand>
        <name>Mg(2+)</name>
        <dbReference type="ChEBI" id="CHEBI:18420"/>
        <label>1</label>
        <note>catalytic</note>
    </ligand>
</feature>
<feature type="binding site" evidence="4">
    <location>
        <position position="138"/>
    </location>
    <ligand>
        <name>Mg(2+)</name>
        <dbReference type="ChEBI" id="CHEBI:18420"/>
        <label>1</label>
        <note>catalytic</note>
    </ligand>
</feature>
<feature type="binding site" evidence="4">
    <location>
        <position position="135"/>
    </location>
    <ligand>
        <name>Mg(2+)</name>
        <dbReference type="ChEBI" id="CHEBI:18420"/>
        <label>1</label>
        <note>catalytic</note>
    </ligand>
</feature>
<evidence type="ECO:0000256" key="1">
    <source>
        <dbReference type="ARBA" id="ARBA00009759"/>
    </source>
</evidence>
<organism evidence="6">
    <name type="scientific">Naegleria gruberi</name>
    <name type="common">Amoeba</name>
    <dbReference type="NCBI Taxonomy" id="5762"/>
    <lineage>
        <taxon>Eukaryota</taxon>
        <taxon>Discoba</taxon>
        <taxon>Heterolobosea</taxon>
        <taxon>Tetramitia</taxon>
        <taxon>Eutetramitia</taxon>
        <taxon>Vahlkampfiidae</taxon>
        <taxon>Naegleria</taxon>
    </lineage>
</organism>
<dbReference type="VEuPathDB" id="AmoebaDB:NAEGRDRAFT_68046"/>
<dbReference type="Proteomes" id="UP000006671">
    <property type="component" value="Unassembled WGS sequence"/>
</dbReference>
<evidence type="ECO:0000256" key="2">
    <source>
        <dbReference type="ARBA" id="ARBA00022723"/>
    </source>
</evidence>
<dbReference type="GO" id="GO:0008934">
    <property type="term" value="F:inositol monophosphate 1-phosphatase activity"/>
    <property type="evidence" value="ECO:0007669"/>
    <property type="project" value="TreeGrafter"/>
</dbReference>
<dbReference type="GO" id="GO:0046854">
    <property type="term" value="P:phosphatidylinositol phosphate biosynthetic process"/>
    <property type="evidence" value="ECO:0007669"/>
    <property type="project" value="InterPro"/>
</dbReference>
<comment type="cofactor">
    <cofactor evidence="4">
        <name>Mg(2+)</name>
        <dbReference type="ChEBI" id="CHEBI:18420"/>
    </cofactor>
</comment>
<dbReference type="OMA" id="GEWAVMI"/>
<dbReference type="GeneID" id="8848015"/>
<dbReference type="RefSeq" id="XP_002676839.1">
    <property type="nucleotide sequence ID" value="XM_002676793.1"/>
</dbReference>
<accession>D2VGP0</accession>
<dbReference type="InterPro" id="IPR000760">
    <property type="entry name" value="Inositol_monophosphatase-like"/>
</dbReference>
<dbReference type="STRING" id="5762.D2VGP0"/>
<gene>
    <name evidence="5" type="ORF">NAEGRDRAFT_68046</name>
</gene>
<reference evidence="5 6" key="1">
    <citation type="journal article" date="2010" name="Cell">
        <title>The genome of Naegleria gruberi illuminates early eukaryotic versatility.</title>
        <authorList>
            <person name="Fritz-Laylin L.K."/>
            <person name="Prochnik S.E."/>
            <person name="Ginger M.L."/>
            <person name="Dacks J.B."/>
            <person name="Carpenter M.L."/>
            <person name="Field M.C."/>
            <person name="Kuo A."/>
            <person name="Paredez A."/>
            <person name="Chapman J."/>
            <person name="Pham J."/>
            <person name="Shu S."/>
            <person name="Neupane R."/>
            <person name="Cipriano M."/>
            <person name="Mancuso J."/>
            <person name="Tu H."/>
            <person name="Salamov A."/>
            <person name="Lindquist E."/>
            <person name="Shapiro H."/>
            <person name="Lucas S."/>
            <person name="Grigoriev I.V."/>
            <person name="Cande W.Z."/>
            <person name="Fulton C."/>
            <person name="Rokhsar D.S."/>
            <person name="Dawson S.C."/>
        </authorList>
    </citation>
    <scope>NUCLEOTIDE SEQUENCE [LARGE SCALE GENOMIC DNA]</scope>
    <source>
        <strain evidence="5 6">NEG-M</strain>
    </source>
</reference>
<dbReference type="PROSITE" id="PS00630">
    <property type="entry name" value="IMP_2"/>
    <property type="match status" value="1"/>
</dbReference>
<dbReference type="GO" id="GO:0006020">
    <property type="term" value="P:inositol metabolic process"/>
    <property type="evidence" value="ECO:0007669"/>
    <property type="project" value="TreeGrafter"/>
</dbReference>
<name>D2VGP0_NAEGR</name>
<dbReference type="FunCoup" id="D2VGP0">
    <property type="interactions" value="42"/>
</dbReference>
<dbReference type="InParanoid" id="D2VGP0"/>
<dbReference type="CDD" id="cd01638">
    <property type="entry name" value="CysQ"/>
    <property type="match status" value="1"/>
</dbReference>
<dbReference type="GO" id="GO:0007165">
    <property type="term" value="P:signal transduction"/>
    <property type="evidence" value="ECO:0007669"/>
    <property type="project" value="TreeGrafter"/>
</dbReference>
<dbReference type="PANTHER" id="PTHR20854:SF4">
    <property type="entry name" value="INOSITOL-1-MONOPHOSPHATASE-RELATED"/>
    <property type="match status" value="1"/>
</dbReference>
<evidence type="ECO:0000313" key="6">
    <source>
        <dbReference type="Proteomes" id="UP000006671"/>
    </source>
</evidence>
<dbReference type="Gene3D" id="3.30.540.10">
    <property type="entry name" value="Fructose-1,6-Bisphosphatase, subunit A, domain 1"/>
    <property type="match status" value="1"/>
</dbReference>
<dbReference type="KEGG" id="ngr:NAEGRDRAFT_68046"/>
<sequence>MPSSNEEEVVAFTPEEIPSRDIYEKIVKELASGLGSEYDETLEKCLIMAYQAGLLANKFCIDRKNSASLDIEIKKDDSPVTIVDKKVNLFLIGELEKHFLTENSSDIRIIGEEGVSSRNTDATKDLSEGLVFYVDPIDGTRDFIANTGEWAVMIGLCKDGKPVMGCVYCAPQDEMYFAVKGYGAYVIKDKKEKSTISMNQFTPETVKQAKCLISKSNYDKPTENILNELGVDQRVPCGSFGRKVALLASGVGDLYFNFSCKSSYWDSAAPTALLDESGGCLLRKNGQPVFFDGTRTGNDYIMFCCPSSVASLLQPVVAKHVSID</sequence>
<dbReference type="OrthoDB" id="10254945at2759"/>
<keyword evidence="3 4" id="KW-0460">Magnesium</keyword>
<dbReference type="SUPFAM" id="SSF56655">
    <property type="entry name" value="Carbohydrate phosphatase"/>
    <property type="match status" value="1"/>
</dbReference>
<evidence type="ECO:0000256" key="4">
    <source>
        <dbReference type="PIRSR" id="PIRSR600760-2"/>
    </source>
</evidence>
<dbReference type="InterPro" id="IPR020550">
    <property type="entry name" value="Inositol_monophosphatase_CS"/>
</dbReference>
<comment type="similarity">
    <text evidence="1">Belongs to the inositol monophosphatase superfamily.</text>
</comment>
<evidence type="ECO:0000256" key="3">
    <source>
        <dbReference type="ARBA" id="ARBA00022842"/>
    </source>
</evidence>
<keyword evidence="2 4" id="KW-0479">Metal-binding</keyword>